<evidence type="ECO:0000313" key="1">
    <source>
        <dbReference type="EMBL" id="DAG01958.1"/>
    </source>
</evidence>
<protein>
    <submittedName>
        <fullName evidence="1">Uncharacterized protein</fullName>
    </submittedName>
</protein>
<name>A0A8S5V5I2_9CAUD</name>
<accession>A0A8S5V5I2</accession>
<organism evidence="1">
    <name type="scientific">Myoviridae sp. ctrEx11</name>
    <dbReference type="NCBI Taxonomy" id="2825180"/>
    <lineage>
        <taxon>Viruses</taxon>
        <taxon>Duplodnaviria</taxon>
        <taxon>Heunggongvirae</taxon>
        <taxon>Uroviricota</taxon>
        <taxon>Caudoviricetes</taxon>
    </lineage>
</organism>
<dbReference type="EMBL" id="BK016200">
    <property type="protein sequence ID" value="DAG01958.1"/>
    <property type="molecule type" value="Genomic_DNA"/>
</dbReference>
<reference evidence="1" key="1">
    <citation type="journal article" date="2021" name="Proc. Natl. Acad. Sci. U.S.A.">
        <title>A Catalog of Tens of Thousands of Viruses from Human Metagenomes Reveals Hidden Associations with Chronic Diseases.</title>
        <authorList>
            <person name="Tisza M.J."/>
            <person name="Buck C.B."/>
        </authorList>
    </citation>
    <scope>NUCLEOTIDE SEQUENCE</scope>
    <source>
        <strain evidence="1">CtrEx11</strain>
    </source>
</reference>
<sequence length="42" mass="4678">MRPQREAVAQKLRATKGVWAVRNKHALPIPAGVLFFSSLGKF</sequence>
<proteinExistence type="predicted"/>